<evidence type="ECO:0000256" key="9">
    <source>
        <dbReference type="ARBA" id="ARBA00022989"/>
    </source>
</evidence>
<evidence type="ECO:0000256" key="12">
    <source>
        <dbReference type="ARBA" id="ARBA00023157"/>
    </source>
</evidence>
<dbReference type="GO" id="GO:0000139">
    <property type="term" value="C:Golgi membrane"/>
    <property type="evidence" value="ECO:0007669"/>
    <property type="project" value="TreeGrafter"/>
</dbReference>
<keyword evidence="5 17" id="KW-0732">Signal</keyword>
<dbReference type="InterPro" id="IPR008979">
    <property type="entry name" value="Galactose-bd-like_sf"/>
</dbReference>
<dbReference type="InterPro" id="IPR022398">
    <property type="entry name" value="Peptidase_S8_His-AS"/>
</dbReference>
<keyword evidence="4 16" id="KW-0812">Transmembrane</keyword>
<feature type="active site" description="Charge relay system" evidence="14 15">
    <location>
        <position position="204"/>
    </location>
</feature>
<dbReference type="HOGENOM" id="CLU_002976_2_1_1"/>
<comment type="subcellular location">
    <subcellularLocation>
        <location evidence="1">Membrane</location>
    </subcellularLocation>
</comment>
<dbReference type="InterPro" id="IPR034182">
    <property type="entry name" value="Kexin/furin"/>
</dbReference>
<dbReference type="InterPro" id="IPR023827">
    <property type="entry name" value="Peptidase_S8_Asp-AS"/>
</dbReference>
<feature type="chain" id="PRO_5003559186" description="P/Homo B domain-containing protein" evidence="17">
    <location>
        <begin position="21"/>
        <end position="766"/>
    </location>
</feature>
<comment type="similarity">
    <text evidence="2">Belongs to the peptidase S8 family. Furin subfamily.</text>
</comment>
<feature type="domain" description="P/Homo B" evidence="18">
    <location>
        <begin position="452"/>
        <end position="586"/>
    </location>
</feature>
<dbReference type="GO" id="GO:0005802">
    <property type="term" value="C:trans-Golgi network"/>
    <property type="evidence" value="ECO:0007669"/>
    <property type="project" value="EnsemblFungi"/>
</dbReference>
<evidence type="ECO:0000256" key="16">
    <source>
        <dbReference type="SAM" id="Phobius"/>
    </source>
</evidence>
<dbReference type="InterPro" id="IPR036852">
    <property type="entry name" value="Peptidase_S8/S53_dom_sf"/>
</dbReference>
<keyword evidence="3 15" id="KW-0645">Protease</keyword>
<evidence type="ECO:0000256" key="15">
    <source>
        <dbReference type="PROSITE-ProRule" id="PRU01240"/>
    </source>
</evidence>
<dbReference type="GO" id="GO:0004252">
    <property type="term" value="F:serine-type endopeptidase activity"/>
    <property type="evidence" value="ECO:0007669"/>
    <property type="project" value="UniProtKB-UniRule"/>
</dbReference>
<dbReference type="CDD" id="cd04059">
    <property type="entry name" value="Peptidases_S8_Protein_convertases_Kexins_Furin-like"/>
    <property type="match status" value="1"/>
</dbReference>
<keyword evidence="11" id="KW-0865">Zymogen</keyword>
<evidence type="ECO:0000256" key="17">
    <source>
        <dbReference type="SAM" id="SignalP"/>
    </source>
</evidence>
<feature type="active site" description="Charge relay system" evidence="14 15">
    <location>
        <position position="166"/>
    </location>
</feature>
<proteinExistence type="inferred from homology"/>
<dbReference type="Pfam" id="PF00082">
    <property type="entry name" value="Peptidase_S8"/>
    <property type="match status" value="1"/>
</dbReference>
<evidence type="ECO:0000256" key="14">
    <source>
        <dbReference type="PIRSR" id="PIRSR615500-1"/>
    </source>
</evidence>
<dbReference type="InterPro" id="IPR015500">
    <property type="entry name" value="Peptidase_S8_subtilisin-rel"/>
</dbReference>
<evidence type="ECO:0000256" key="5">
    <source>
        <dbReference type="ARBA" id="ARBA00022729"/>
    </source>
</evidence>
<accession>H2APD8</accession>
<sequence>MKIRKNIILSIISLITQVSCEEISHKDHSTRQYFAIESNLALDKLINLHPSWKYEHNVRGLENHYVFSVATSNLQKRQDYSLYDDVLSFQDLPGESNRLFKRMAVPPMDSSFIPIKEAEERLHIDDPLFEKQWHLINPAFKGNDVNVQDVWYQNITGKGVVAAVVDDGLDYENPDIKDNFCKEGSWDFNANTNLPKPTLADDYHGTRCAGEIAAVKNNGICGIGVAYDAKVAGIRILSGEITAEDEAAALINALDINDIYSCSWGPQDDGTHLQGPSDLVKKALIKGVNDGRKNKGAIYVFASGNGGSFGDNCNYDGYTNSIYSITVGAIDHKDLHPPYSESCSAVMVVTYSSGSGEYIHTTDINNKCNDRHGGTSAAAPLAAGIYTLLLQANPNLTWRDVQYLSILSSKEITNSDADSQMGALKKRYSHRYGYGKLDALALIEMAKDWENVNPQSWYYGRTVTVDKSTTSPSEMLESEFEINEEDLKRANLKRVEHVTVTVSIESDSRGSIIVDLISPSGMVSHLGVVRERDKSKDGFKDWTFMSIAHWGESGVGKWKLQVRTAHDSVNVNFRDWRLKFFGESLNPDDSVKFEFGNDKEGDVVVTSTMSPSTSITTPTPVSSTSIDMTVTSVPTSTSRPDHNTPKKISRPEDAMHYFIGVFILGCVFLSLYFSFFVKSRRRIRRSRAEAYEFDIIDTESDFDSTVDNSMTSNTGMDDAEDIEDFDFDLSDEDVNLTQNTDGIDTMLTMNESGETSESQEISNHER</sequence>
<dbReference type="MEROPS" id="S08.070"/>
<dbReference type="FunFam" id="3.40.50.200:FF:000005">
    <property type="entry name" value="Proprotein convertase subtilisin/kexin type 7"/>
    <property type="match status" value="1"/>
</dbReference>
<dbReference type="InterPro" id="IPR023828">
    <property type="entry name" value="Peptidase_S8_Ser-AS"/>
</dbReference>
<dbReference type="Gene3D" id="2.60.120.260">
    <property type="entry name" value="Galactose-binding domain-like"/>
    <property type="match status" value="1"/>
</dbReference>
<evidence type="ECO:0000256" key="10">
    <source>
        <dbReference type="ARBA" id="ARBA00023136"/>
    </source>
</evidence>
<dbReference type="GO" id="GO:0007323">
    <property type="term" value="P:peptide pheromone maturation"/>
    <property type="evidence" value="ECO:0007669"/>
    <property type="project" value="EnsemblFungi"/>
</dbReference>
<dbReference type="Pfam" id="PF01483">
    <property type="entry name" value="P_proprotein"/>
    <property type="match status" value="1"/>
</dbReference>
<dbReference type="KEGG" id="kaf:KAFR_0A08040"/>
<keyword evidence="7 15" id="KW-0720">Serine protease</keyword>
<protein>
    <recommendedName>
        <fullName evidence="18">P/Homo B domain-containing protein</fullName>
    </recommendedName>
</protein>
<dbReference type="InterPro" id="IPR000209">
    <property type="entry name" value="Peptidase_S8/S53_dom"/>
</dbReference>
<feature type="signal peptide" evidence="17">
    <location>
        <begin position="1"/>
        <end position="20"/>
    </location>
</feature>
<dbReference type="PRINTS" id="PR00723">
    <property type="entry name" value="SUBTILISIN"/>
</dbReference>
<evidence type="ECO:0000256" key="13">
    <source>
        <dbReference type="ARBA" id="ARBA00023180"/>
    </source>
</evidence>
<feature type="active site" description="Charge relay system" evidence="14 15">
    <location>
        <position position="376"/>
    </location>
</feature>
<dbReference type="Gene3D" id="3.40.50.200">
    <property type="entry name" value="Peptidase S8/S53 domain"/>
    <property type="match status" value="1"/>
</dbReference>
<dbReference type="FunCoup" id="H2APD8">
    <property type="interactions" value="184"/>
</dbReference>
<dbReference type="PROSITE" id="PS00138">
    <property type="entry name" value="SUBTILASE_SER"/>
    <property type="match status" value="1"/>
</dbReference>
<dbReference type="PANTHER" id="PTHR42884:SF14">
    <property type="entry name" value="NEUROENDOCRINE CONVERTASE 1"/>
    <property type="match status" value="1"/>
</dbReference>
<evidence type="ECO:0000256" key="8">
    <source>
        <dbReference type="ARBA" id="ARBA00022837"/>
    </source>
</evidence>
<dbReference type="FunFam" id="2.60.120.260:FF:000026">
    <property type="entry name" value="proprotein convertase subtilisin/kexin type 7"/>
    <property type="match status" value="1"/>
</dbReference>
<organism evidence="19 20">
    <name type="scientific">Kazachstania africana (strain ATCC 22294 / BCRC 22015 / CBS 2517 / CECT 1963 / NBRC 1671 / NRRL Y-8276)</name>
    <name type="common">Yeast</name>
    <name type="synonym">Kluyveromyces africanus</name>
    <dbReference type="NCBI Taxonomy" id="1071382"/>
    <lineage>
        <taxon>Eukaryota</taxon>
        <taxon>Fungi</taxon>
        <taxon>Dikarya</taxon>
        <taxon>Ascomycota</taxon>
        <taxon>Saccharomycotina</taxon>
        <taxon>Saccharomycetes</taxon>
        <taxon>Saccharomycetales</taxon>
        <taxon>Saccharomycetaceae</taxon>
        <taxon>Kazachstania</taxon>
    </lineage>
</organism>
<keyword evidence="8" id="KW-0106">Calcium</keyword>
<name>H2APD8_KAZAF</name>
<keyword evidence="13" id="KW-0325">Glycoprotein</keyword>
<dbReference type="Proteomes" id="UP000005220">
    <property type="component" value="Chromosome 1"/>
</dbReference>
<evidence type="ECO:0000256" key="11">
    <source>
        <dbReference type="ARBA" id="ARBA00023145"/>
    </source>
</evidence>
<evidence type="ECO:0000313" key="20">
    <source>
        <dbReference type="Proteomes" id="UP000005220"/>
    </source>
</evidence>
<dbReference type="SUPFAM" id="SSF52743">
    <property type="entry name" value="Subtilisin-like"/>
    <property type="match status" value="1"/>
</dbReference>
<dbReference type="AlphaFoldDB" id="H2APD8"/>
<evidence type="ECO:0000313" key="19">
    <source>
        <dbReference type="EMBL" id="CCF56238.1"/>
    </source>
</evidence>
<gene>
    <name evidence="19" type="primary">KAFR0A08040</name>
    <name evidence="19" type="ORF">KAFR_0A08040</name>
</gene>
<evidence type="ECO:0000256" key="4">
    <source>
        <dbReference type="ARBA" id="ARBA00022692"/>
    </source>
</evidence>
<evidence type="ECO:0000256" key="7">
    <source>
        <dbReference type="ARBA" id="ARBA00022825"/>
    </source>
</evidence>
<keyword evidence="20" id="KW-1185">Reference proteome</keyword>
<keyword evidence="10 16" id="KW-0472">Membrane</keyword>
<evidence type="ECO:0000259" key="18">
    <source>
        <dbReference type="PROSITE" id="PS51829"/>
    </source>
</evidence>
<evidence type="ECO:0000256" key="1">
    <source>
        <dbReference type="ARBA" id="ARBA00004370"/>
    </source>
</evidence>
<evidence type="ECO:0000256" key="2">
    <source>
        <dbReference type="ARBA" id="ARBA00005325"/>
    </source>
</evidence>
<dbReference type="InterPro" id="IPR002884">
    <property type="entry name" value="P_dom"/>
</dbReference>
<dbReference type="PROSITE" id="PS51892">
    <property type="entry name" value="SUBTILASE"/>
    <property type="match status" value="1"/>
</dbReference>
<dbReference type="PROSITE" id="PS00137">
    <property type="entry name" value="SUBTILASE_HIS"/>
    <property type="match status" value="1"/>
</dbReference>
<dbReference type="RefSeq" id="XP_003955373.1">
    <property type="nucleotide sequence ID" value="XM_003955324.1"/>
</dbReference>
<dbReference type="InParanoid" id="H2APD8"/>
<dbReference type="eggNOG" id="KOG3525">
    <property type="taxonomic scope" value="Eukaryota"/>
</dbReference>
<keyword evidence="9 16" id="KW-1133">Transmembrane helix</keyword>
<dbReference type="SUPFAM" id="SSF49785">
    <property type="entry name" value="Galactose-binding domain-like"/>
    <property type="match status" value="1"/>
</dbReference>
<dbReference type="PROSITE" id="PS00136">
    <property type="entry name" value="SUBTILASE_ASP"/>
    <property type="match status" value="1"/>
</dbReference>
<dbReference type="GeneID" id="13886101"/>
<dbReference type="STRING" id="1071382.H2APD8"/>
<reference evidence="19 20" key="1">
    <citation type="journal article" date="2011" name="Proc. Natl. Acad. Sci. U.S.A.">
        <title>Evolutionary erosion of yeast sex chromosomes by mating-type switching accidents.</title>
        <authorList>
            <person name="Gordon J.L."/>
            <person name="Armisen D."/>
            <person name="Proux-Wera E."/>
            <person name="Oheigeartaigh S.S."/>
            <person name="Byrne K.P."/>
            <person name="Wolfe K.H."/>
        </authorList>
    </citation>
    <scope>NUCLEOTIDE SEQUENCE [LARGE SCALE GENOMIC DNA]</scope>
    <source>
        <strain evidence="20">ATCC 22294 / BCRC 22015 / CBS 2517 / CECT 1963 / NBRC 1671 / NRRL Y-8276</strain>
    </source>
</reference>
<dbReference type="PANTHER" id="PTHR42884">
    <property type="entry name" value="PROPROTEIN CONVERTASE SUBTILISIN/KEXIN-RELATED"/>
    <property type="match status" value="1"/>
</dbReference>
<dbReference type="EMBL" id="HE650821">
    <property type="protein sequence ID" value="CCF56238.1"/>
    <property type="molecule type" value="Genomic_DNA"/>
</dbReference>
<keyword evidence="12" id="KW-1015">Disulfide bond</keyword>
<evidence type="ECO:0000256" key="3">
    <source>
        <dbReference type="ARBA" id="ARBA00022670"/>
    </source>
</evidence>
<dbReference type="GO" id="GO:0016485">
    <property type="term" value="P:protein processing"/>
    <property type="evidence" value="ECO:0007669"/>
    <property type="project" value="EnsemblFungi"/>
</dbReference>
<feature type="transmembrane region" description="Helical" evidence="16">
    <location>
        <begin position="654"/>
        <end position="677"/>
    </location>
</feature>
<dbReference type="PROSITE" id="PS51829">
    <property type="entry name" value="P_HOMO_B"/>
    <property type="match status" value="1"/>
</dbReference>
<keyword evidence="6 15" id="KW-0378">Hydrolase</keyword>
<evidence type="ECO:0000256" key="6">
    <source>
        <dbReference type="ARBA" id="ARBA00022801"/>
    </source>
</evidence>
<dbReference type="OrthoDB" id="300641at2759"/>